<evidence type="ECO:0000256" key="1">
    <source>
        <dbReference type="ARBA" id="ARBA00023015"/>
    </source>
</evidence>
<proteinExistence type="predicted"/>
<dbReference type="PROSITE" id="PS01124">
    <property type="entry name" value="HTH_ARAC_FAMILY_2"/>
    <property type="match status" value="1"/>
</dbReference>
<accession>A0A7J5BFS2</accession>
<feature type="domain" description="HTH araC/xylS-type" evidence="4">
    <location>
        <begin position="199"/>
        <end position="299"/>
    </location>
</feature>
<dbReference type="InterPro" id="IPR018060">
    <property type="entry name" value="HTH_AraC"/>
</dbReference>
<dbReference type="GO" id="GO:0043565">
    <property type="term" value="F:sequence-specific DNA binding"/>
    <property type="evidence" value="ECO:0007669"/>
    <property type="project" value="InterPro"/>
</dbReference>
<dbReference type="OrthoDB" id="5464689at2"/>
<keyword evidence="3" id="KW-0804">Transcription</keyword>
<evidence type="ECO:0000313" key="5">
    <source>
        <dbReference type="EMBL" id="KAB1644948.1"/>
    </source>
</evidence>
<dbReference type="EMBL" id="WBKB01000001">
    <property type="protein sequence ID" value="KAB1644948.1"/>
    <property type="molecule type" value="Genomic_DNA"/>
</dbReference>
<keyword evidence="6" id="KW-1185">Reference proteome</keyword>
<dbReference type="InterPro" id="IPR035418">
    <property type="entry name" value="AraC-bd_2"/>
</dbReference>
<reference evidence="5 6" key="1">
    <citation type="submission" date="2019-09" db="EMBL/GenBank/DDBJ databases">
        <title>Phylogeny of genus Pseudoclavibacter and closely related genus.</title>
        <authorList>
            <person name="Li Y."/>
        </authorList>
    </citation>
    <scope>NUCLEOTIDE SEQUENCE [LARGE SCALE GENOMIC DNA]</scope>
    <source>
        <strain evidence="5 6">KCTC 13959</strain>
    </source>
</reference>
<dbReference type="SMART" id="SM00342">
    <property type="entry name" value="HTH_ARAC"/>
    <property type="match status" value="1"/>
</dbReference>
<organism evidence="5 6">
    <name type="scientific">Gulosibacter chungangensis</name>
    <dbReference type="NCBI Taxonomy" id="979746"/>
    <lineage>
        <taxon>Bacteria</taxon>
        <taxon>Bacillati</taxon>
        <taxon>Actinomycetota</taxon>
        <taxon>Actinomycetes</taxon>
        <taxon>Micrococcales</taxon>
        <taxon>Microbacteriaceae</taxon>
        <taxon>Gulosibacter</taxon>
    </lineage>
</organism>
<evidence type="ECO:0000313" key="6">
    <source>
        <dbReference type="Proteomes" id="UP000433493"/>
    </source>
</evidence>
<dbReference type="Gene3D" id="1.10.10.60">
    <property type="entry name" value="Homeodomain-like"/>
    <property type="match status" value="1"/>
</dbReference>
<dbReference type="Proteomes" id="UP000433493">
    <property type="component" value="Unassembled WGS sequence"/>
</dbReference>
<keyword evidence="2" id="KW-0238">DNA-binding</keyword>
<protein>
    <submittedName>
        <fullName evidence="5">AraC family transcriptional regulator</fullName>
    </submittedName>
</protein>
<dbReference type="AlphaFoldDB" id="A0A7J5BFS2"/>
<comment type="caution">
    <text evidence="5">The sequence shown here is derived from an EMBL/GenBank/DDBJ whole genome shotgun (WGS) entry which is preliminary data.</text>
</comment>
<dbReference type="SUPFAM" id="SSF46689">
    <property type="entry name" value="Homeodomain-like"/>
    <property type="match status" value="1"/>
</dbReference>
<name>A0A7J5BFS2_9MICO</name>
<dbReference type="InterPro" id="IPR009057">
    <property type="entry name" value="Homeodomain-like_sf"/>
</dbReference>
<dbReference type="Pfam" id="PF12833">
    <property type="entry name" value="HTH_18"/>
    <property type="match status" value="1"/>
</dbReference>
<evidence type="ECO:0000256" key="2">
    <source>
        <dbReference type="ARBA" id="ARBA00023125"/>
    </source>
</evidence>
<evidence type="ECO:0000259" key="4">
    <source>
        <dbReference type="PROSITE" id="PS01124"/>
    </source>
</evidence>
<dbReference type="GO" id="GO:0003700">
    <property type="term" value="F:DNA-binding transcription factor activity"/>
    <property type="evidence" value="ECO:0007669"/>
    <property type="project" value="InterPro"/>
</dbReference>
<evidence type="ECO:0000256" key="3">
    <source>
        <dbReference type="ARBA" id="ARBA00023163"/>
    </source>
</evidence>
<dbReference type="PANTHER" id="PTHR46796">
    <property type="entry name" value="HTH-TYPE TRANSCRIPTIONAL ACTIVATOR RHAS-RELATED"/>
    <property type="match status" value="1"/>
</dbReference>
<gene>
    <name evidence="5" type="ORF">F8O05_01395</name>
</gene>
<dbReference type="InterPro" id="IPR050204">
    <property type="entry name" value="AraC_XylS_family_regulators"/>
</dbReference>
<dbReference type="Pfam" id="PF14525">
    <property type="entry name" value="AraC_binding_2"/>
    <property type="match status" value="1"/>
</dbReference>
<sequence length="304" mass="33253">MDTHSDWGEASDAVSELYFSHQLTPLERRSNAERVHADGRDLGPVRIAKVSWGSPVRLQSSHPGAFAVNLPVHGSLTSRIGSTELVATPNEATVYPPDTPAHIIEWDANVSIIGVRIEADYLRQEASKLFGSMPEMPPSIRLGADQDSDWADLVNTIAQNRHGHPLVREQLAGALTTAILLAAKPVEDDTLAACPKIVRSVVERLRAEPARAWTAADMAQVAGVSIRRLQQGFRDHLDTTPTDYLRLVRLERVRQELLAAAPGDSVTDIALANGVVHLGRFAAAYRRTYGERPSDTLRRVLGMT</sequence>
<dbReference type="RefSeq" id="WP_158050960.1">
    <property type="nucleotide sequence ID" value="NZ_WBKB01000001.1"/>
</dbReference>
<keyword evidence="1" id="KW-0805">Transcription regulation</keyword>